<accession>A0ABS4FTI1</accession>
<keyword evidence="6 7" id="KW-0472">Membrane</keyword>
<dbReference type="Gene3D" id="3.30.70.1350">
    <property type="entry name" value="Cation efflux protein, cytoplasmic domain"/>
    <property type="match status" value="1"/>
</dbReference>
<evidence type="ECO:0000259" key="9">
    <source>
        <dbReference type="Pfam" id="PF16916"/>
    </source>
</evidence>
<dbReference type="Pfam" id="PF01545">
    <property type="entry name" value="Cation_efflux"/>
    <property type="match status" value="1"/>
</dbReference>
<gene>
    <name evidence="10" type="ORF">J2Z32_002536</name>
</gene>
<organism evidence="10 11">
    <name type="scientific">Paenibacillus turicensis</name>
    <dbReference type="NCBI Taxonomy" id="160487"/>
    <lineage>
        <taxon>Bacteria</taxon>
        <taxon>Bacillati</taxon>
        <taxon>Bacillota</taxon>
        <taxon>Bacilli</taxon>
        <taxon>Bacillales</taxon>
        <taxon>Paenibacillaceae</taxon>
        <taxon>Paenibacillus</taxon>
    </lineage>
</organism>
<evidence type="ECO:0000256" key="7">
    <source>
        <dbReference type="SAM" id="Phobius"/>
    </source>
</evidence>
<evidence type="ECO:0000256" key="4">
    <source>
        <dbReference type="ARBA" id="ARBA00022692"/>
    </source>
</evidence>
<sequence>MNEAYEKLKEGERGAWVSIFAYIALSAFKLTIGILFMSNALQADGLNNATDIIASIAVLIGLKISRKPPDADHAYGHFRAETVAAFIASLIMAVVGIEVLLNAGKILLSGKHETPEAWVALVALFCAVVMGGVYYYNKRLALKTGSKALMAAAKDNFSDALVSIGAAIGILGAQLAMPWLDIVTAFIVGLIICKTAWDILRDSLHQLTDGFDKKQLADIKQTISQVQGVLKIKEIKGRSNGSQTHLDITIFVSGELNVIEGHEIADIIEDKLKEKHEIFFVQVHIEPMM</sequence>
<evidence type="ECO:0000313" key="11">
    <source>
        <dbReference type="Proteomes" id="UP001519272"/>
    </source>
</evidence>
<name>A0ABS4FTI1_9BACL</name>
<feature type="transmembrane region" description="Helical" evidence="7">
    <location>
        <begin position="157"/>
        <end position="176"/>
    </location>
</feature>
<dbReference type="Gene3D" id="1.20.1510.10">
    <property type="entry name" value="Cation efflux protein transmembrane domain"/>
    <property type="match status" value="1"/>
</dbReference>
<keyword evidence="5 7" id="KW-1133">Transmembrane helix</keyword>
<evidence type="ECO:0000313" key="10">
    <source>
        <dbReference type="EMBL" id="MBP1905888.1"/>
    </source>
</evidence>
<evidence type="ECO:0000256" key="5">
    <source>
        <dbReference type="ARBA" id="ARBA00022989"/>
    </source>
</evidence>
<dbReference type="Proteomes" id="UP001519272">
    <property type="component" value="Unassembled WGS sequence"/>
</dbReference>
<dbReference type="NCBIfam" id="TIGR01297">
    <property type="entry name" value="CDF"/>
    <property type="match status" value="1"/>
</dbReference>
<feature type="transmembrane region" description="Helical" evidence="7">
    <location>
        <begin position="78"/>
        <end position="97"/>
    </location>
</feature>
<dbReference type="RefSeq" id="WP_342453957.1">
    <property type="nucleotide sequence ID" value="NZ_JAGGKG010000011.1"/>
</dbReference>
<keyword evidence="4 7" id="KW-0812">Transmembrane</keyword>
<dbReference type="PANTHER" id="PTHR43840:SF50">
    <property type="entry name" value="MANGANESE EFFLUX SYSTEM PROTEIN MNES"/>
    <property type="match status" value="1"/>
</dbReference>
<reference evidence="10 11" key="1">
    <citation type="submission" date="2021-03" db="EMBL/GenBank/DDBJ databases">
        <title>Genomic Encyclopedia of Type Strains, Phase IV (KMG-IV): sequencing the most valuable type-strain genomes for metagenomic binning, comparative biology and taxonomic classification.</title>
        <authorList>
            <person name="Goeker M."/>
        </authorList>
    </citation>
    <scope>NUCLEOTIDE SEQUENCE [LARGE SCALE GENOMIC DNA]</scope>
    <source>
        <strain evidence="10 11">DSM 14349</strain>
    </source>
</reference>
<proteinExistence type="inferred from homology"/>
<feature type="transmembrane region" description="Helical" evidence="7">
    <location>
        <begin position="117"/>
        <end position="136"/>
    </location>
</feature>
<evidence type="ECO:0000256" key="3">
    <source>
        <dbReference type="ARBA" id="ARBA00022448"/>
    </source>
</evidence>
<dbReference type="SUPFAM" id="SSF160240">
    <property type="entry name" value="Cation efflux protein cytoplasmic domain-like"/>
    <property type="match status" value="1"/>
</dbReference>
<feature type="transmembrane region" description="Helical" evidence="7">
    <location>
        <begin position="15"/>
        <end position="37"/>
    </location>
</feature>
<dbReference type="Pfam" id="PF16916">
    <property type="entry name" value="ZT_dimer"/>
    <property type="match status" value="1"/>
</dbReference>
<protein>
    <submittedName>
        <fullName evidence="10">Cation diffusion facilitator family transporter</fullName>
    </submittedName>
</protein>
<dbReference type="InterPro" id="IPR002524">
    <property type="entry name" value="Cation_efflux"/>
</dbReference>
<feature type="domain" description="Cation efflux protein cytoplasmic" evidence="9">
    <location>
        <begin position="212"/>
        <end position="287"/>
    </location>
</feature>
<dbReference type="EMBL" id="JAGGKG010000011">
    <property type="protein sequence ID" value="MBP1905888.1"/>
    <property type="molecule type" value="Genomic_DNA"/>
</dbReference>
<dbReference type="InterPro" id="IPR058533">
    <property type="entry name" value="Cation_efflux_TM"/>
</dbReference>
<dbReference type="InterPro" id="IPR027469">
    <property type="entry name" value="Cation_efflux_TMD_sf"/>
</dbReference>
<dbReference type="SUPFAM" id="SSF161111">
    <property type="entry name" value="Cation efflux protein transmembrane domain-like"/>
    <property type="match status" value="1"/>
</dbReference>
<evidence type="ECO:0000259" key="8">
    <source>
        <dbReference type="Pfam" id="PF01545"/>
    </source>
</evidence>
<keyword evidence="11" id="KW-1185">Reference proteome</keyword>
<comment type="caution">
    <text evidence="10">The sequence shown here is derived from an EMBL/GenBank/DDBJ whole genome shotgun (WGS) entry which is preliminary data.</text>
</comment>
<dbReference type="InterPro" id="IPR036837">
    <property type="entry name" value="Cation_efflux_CTD_sf"/>
</dbReference>
<dbReference type="InterPro" id="IPR027470">
    <property type="entry name" value="Cation_efflux_CTD"/>
</dbReference>
<comment type="subcellular location">
    <subcellularLocation>
        <location evidence="1">Membrane</location>
        <topology evidence="1">Multi-pass membrane protein</topology>
    </subcellularLocation>
</comment>
<evidence type="ECO:0000256" key="1">
    <source>
        <dbReference type="ARBA" id="ARBA00004141"/>
    </source>
</evidence>
<dbReference type="PANTHER" id="PTHR43840">
    <property type="entry name" value="MITOCHONDRIAL METAL TRANSPORTER 1-RELATED"/>
    <property type="match status" value="1"/>
</dbReference>
<evidence type="ECO:0000256" key="6">
    <source>
        <dbReference type="ARBA" id="ARBA00023136"/>
    </source>
</evidence>
<feature type="domain" description="Cation efflux protein transmembrane" evidence="8">
    <location>
        <begin position="16"/>
        <end position="207"/>
    </location>
</feature>
<keyword evidence="3" id="KW-0813">Transport</keyword>
<evidence type="ECO:0000256" key="2">
    <source>
        <dbReference type="ARBA" id="ARBA00008114"/>
    </source>
</evidence>
<dbReference type="InterPro" id="IPR050291">
    <property type="entry name" value="CDF_Transporter"/>
</dbReference>
<comment type="similarity">
    <text evidence="2">Belongs to the cation diffusion facilitator (CDF) transporter (TC 2.A.4) family.</text>
</comment>